<evidence type="ECO:0000256" key="2">
    <source>
        <dbReference type="ARBA" id="ARBA00022692"/>
    </source>
</evidence>
<feature type="transmembrane region" description="Helical" evidence="8">
    <location>
        <begin position="166"/>
        <end position="188"/>
    </location>
</feature>
<dbReference type="FunCoup" id="A0A165RR86">
    <property type="interactions" value="307"/>
</dbReference>
<feature type="transmembrane region" description="Helical" evidence="8">
    <location>
        <begin position="253"/>
        <end position="274"/>
    </location>
</feature>
<dbReference type="InParanoid" id="A0A165RR86"/>
<gene>
    <name evidence="10" type="ORF">NEOLEDRAFT_1067986</name>
</gene>
<feature type="transmembrane region" description="Helical" evidence="8">
    <location>
        <begin position="94"/>
        <end position="119"/>
    </location>
</feature>
<accession>A0A165RR86</accession>
<feature type="transmembrane region" description="Helical" evidence="8">
    <location>
        <begin position="200"/>
        <end position="218"/>
    </location>
</feature>
<evidence type="ECO:0000256" key="6">
    <source>
        <dbReference type="ARBA" id="ARBA00023136"/>
    </source>
</evidence>
<feature type="transmembrane region" description="Helical" evidence="8">
    <location>
        <begin position="335"/>
        <end position="356"/>
    </location>
</feature>
<dbReference type="InterPro" id="IPR036938">
    <property type="entry name" value="PAP2/HPO_sf"/>
</dbReference>
<dbReference type="EMBL" id="KV425579">
    <property type="protein sequence ID" value="KZT24164.1"/>
    <property type="molecule type" value="Genomic_DNA"/>
</dbReference>
<dbReference type="PANTHER" id="PTHR14969:SF28">
    <property type="entry name" value="DIHYDROSPHINGOSINE 1-PHOSPHATE PHOSPHATASE LCB3-RELATED"/>
    <property type="match status" value="1"/>
</dbReference>
<evidence type="ECO:0000256" key="8">
    <source>
        <dbReference type="SAM" id="Phobius"/>
    </source>
</evidence>
<dbReference type="SUPFAM" id="SSF48317">
    <property type="entry name" value="Acid phosphatase/Vanadium-dependent haloperoxidase"/>
    <property type="match status" value="1"/>
</dbReference>
<name>A0A165RR86_9AGAM</name>
<feature type="domain" description="Phosphatidic acid phosphatase type 2/haloperoxidase" evidence="9">
    <location>
        <begin position="117"/>
        <end position="245"/>
    </location>
</feature>
<evidence type="ECO:0000256" key="7">
    <source>
        <dbReference type="ARBA" id="ARBA00038324"/>
    </source>
</evidence>
<evidence type="ECO:0000259" key="9">
    <source>
        <dbReference type="SMART" id="SM00014"/>
    </source>
</evidence>
<keyword evidence="11" id="KW-1185">Reference proteome</keyword>
<organism evidence="10 11">
    <name type="scientific">Neolentinus lepideus HHB14362 ss-1</name>
    <dbReference type="NCBI Taxonomy" id="1314782"/>
    <lineage>
        <taxon>Eukaryota</taxon>
        <taxon>Fungi</taxon>
        <taxon>Dikarya</taxon>
        <taxon>Basidiomycota</taxon>
        <taxon>Agaricomycotina</taxon>
        <taxon>Agaricomycetes</taxon>
        <taxon>Gloeophyllales</taxon>
        <taxon>Gloeophyllaceae</taxon>
        <taxon>Neolentinus</taxon>
    </lineage>
</organism>
<proteinExistence type="inferred from homology"/>
<evidence type="ECO:0000313" key="10">
    <source>
        <dbReference type="EMBL" id="KZT24164.1"/>
    </source>
</evidence>
<dbReference type="PANTHER" id="PTHR14969">
    <property type="entry name" value="SPHINGOSINE-1-PHOSPHATE PHOSPHOHYDROLASE"/>
    <property type="match status" value="1"/>
</dbReference>
<dbReference type="GO" id="GO:0042392">
    <property type="term" value="F:sphingosine-1-phosphate phosphatase activity"/>
    <property type="evidence" value="ECO:0007669"/>
    <property type="project" value="TreeGrafter"/>
</dbReference>
<feature type="transmembrane region" description="Helical" evidence="8">
    <location>
        <begin position="230"/>
        <end position="247"/>
    </location>
</feature>
<dbReference type="Proteomes" id="UP000076761">
    <property type="component" value="Unassembled WGS sequence"/>
</dbReference>
<evidence type="ECO:0000256" key="5">
    <source>
        <dbReference type="ARBA" id="ARBA00022989"/>
    </source>
</evidence>
<keyword evidence="4" id="KW-0256">Endoplasmic reticulum</keyword>
<keyword evidence="3" id="KW-0378">Hydrolase</keyword>
<dbReference type="OrthoDB" id="301434at2759"/>
<dbReference type="CDD" id="cd03388">
    <property type="entry name" value="PAP2_SPPase1"/>
    <property type="match status" value="1"/>
</dbReference>
<dbReference type="InterPro" id="IPR000326">
    <property type="entry name" value="PAP2/HPO"/>
</dbReference>
<comment type="subcellular location">
    <subcellularLocation>
        <location evidence="1">Endoplasmic reticulum membrane</location>
        <topology evidence="1">Multi-pass membrane protein</topology>
    </subcellularLocation>
</comment>
<dbReference type="AlphaFoldDB" id="A0A165RR86"/>
<keyword evidence="5 8" id="KW-1133">Transmembrane helix</keyword>
<keyword evidence="6 8" id="KW-0472">Membrane</keyword>
<protein>
    <recommendedName>
        <fullName evidence="9">Phosphatidic acid phosphatase type 2/haloperoxidase domain-containing protein</fullName>
    </recommendedName>
</protein>
<dbReference type="Gene3D" id="1.20.144.10">
    <property type="entry name" value="Phosphatidic acid phosphatase type 2/haloperoxidase"/>
    <property type="match status" value="1"/>
</dbReference>
<comment type="similarity">
    <text evidence="7">Belongs to the type 2 lipid phosphate phosphatase family.</text>
</comment>
<keyword evidence="2 8" id="KW-0812">Transmembrane</keyword>
<dbReference type="SMART" id="SM00014">
    <property type="entry name" value="acidPPc"/>
    <property type="match status" value="1"/>
</dbReference>
<evidence type="ECO:0000256" key="4">
    <source>
        <dbReference type="ARBA" id="ARBA00022824"/>
    </source>
</evidence>
<dbReference type="GO" id="GO:0005789">
    <property type="term" value="C:endoplasmic reticulum membrane"/>
    <property type="evidence" value="ECO:0007669"/>
    <property type="project" value="UniProtKB-SubCell"/>
</dbReference>
<evidence type="ECO:0000256" key="3">
    <source>
        <dbReference type="ARBA" id="ARBA00022801"/>
    </source>
</evidence>
<reference evidence="10 11" key="1">
    <citation type="journal article" date="2016" name="Mol. Biol. Evol.">
        <title>Comparative Genomics of Early-Diverging Mushroom-Forming Fungi Provides Insights into the Origins of Lignocellulose Decay Capabilities.</title>
        <authorList>
            <person name="Nagy L.G."/>
            <person name="Riley R."/>
            <person name="Tritt A."/>
            <person name="Adam C."/>
            <person name="Daum C."/>
            <person name="Floudas D."/>
            <person name="Sun H."/>
            <person name="Yadav J.S."/>
            <person name="Pangilinan J."/>
            <person name="Larsson K.H."/>
            <person name="Matsuura K."/>
            <person name="Barry K."/>
            <person name="Labutti K."/>
            <person name="Kuo R."/>
            <person name="Ohm R.A."/>
            <person name="Bhattacharya S.S."/>
            <person name="Shirouzu T."/>
            <person name="Yoshinaga Y."/>
            <person name="Martin F.M."/>
            <person name="Grigoriev I.V."/>
            <person name="Hibbett D.S."/>
        </authorList>
    </citation>
    <scope>NUCLEOTIDE SEQUENCE [LARGE SCALE GENOMIC DNA]</scope>
    <source>
        <strain evidence="10 11">HHB14362 ss-1</strain>
    </source>
</reference>
<dbReference type="Pfam" id="PF01569">
    <property type="entry name" value="PAP2"/>
    <property type="match status" value="1"/>
</dbReference>
<sequence length="509" mass="57335">MATDRLYLSALANPQVNSIKNGDRNIYLAPVSPADEPVETYSLDPGRSPIEIYDNTLVWWAAALRRRLVKSVEWESGVIAAMQERIRTPWLDKYFVYTSSFGTHTFFMTALPCLFFFGYPQYGRGLVFVLSTGVYTSSVIKDLICSPRPHAPPVTRLTMGSHHLEYGFPSTHTTNSVSIALFVFTQVYRAYLDASISHTAYILWICGLVFYTFSIVYGRIYTAMHSFSDCTMGIFLGVLLWLTQLFFEKPLENWVVGNGWLGPLAVLVVTVVLVNQHPQPVDDCPCFEDAIAFMSVHAGSLLVQWHSVRYGFNDSYYVVMQPGSAYETWSDVGTWWLFAAIKVVVGVLLIFMWRIVAKSVMHLILPPTYRLLAQAFTLPNRRFYTPATDYDSMPPEMSLRPIPSVIDLPAHMEMEMEMKVDATGAGRRLHVPRDIKLRGAGGTLRREKVTEQMEKLAGGPPAGVEDDEKIKHYDADVLTKVIVYSGITILATEVVPILFEVLGWGTRAY</sequence>
<evidence type="ECO:0000313" key="11">
    <source>
        <dbReference type="Proteomes" id="UP000076761"/>
    </source>
</evidence>
<evidence type="ECO:0000256" key="1">
    <source>
        <dbReference type="ARBA" id="ARBA00004477"/>
    </source>
</evidence>
<dbReference type="STRING" id="1314782.A0A165RR86"/>